<evidence type="ECO:0000256" key="1">
    <source>
        <dbReference type="SAM" id="MobiDB-lite"/>
    </source>
</evidence>
<feature type="region of interest" description="Disordered" evidence="1">
    <location>
        <begin position="1"/>
        <end position="40"/>
    </location>
</feature>
<dbReference type="Pfam" id="PF21722">
    <property type="entry name" value="Gly_rich_2"/>
    <property type="match status" value="1"/>
</dbReference>
<sequence>MTTPFQQKAFPSNPAVPSSAPAGYTAPSSAPPTTGEAPKTSAELSALRGQFWELLLQKVVEALTGVFLPGLGSAFDQLRDWALNIPILGDIIDLINSILSPIFGGIDFSDGVQPHEVWETVTRVFIEPLNLLIGPRSLLAQLFGQLGHASSTNLLPAGAFAADSITSSTDWIIDADKSRTGDGSGAAKVVASGEQKALRSADVIPVAQSFTPKVFVAHEGYVGTGVAVRLQVVPHVNGVAQEPVDVATYTPAVADLDWPGQELTGVYEVTEGVTGVQVRILITHTATSGTFWFDDASATQTARLKPEWVDGLTDQLQNILGRIQALIDSIVNTLRGTVGTVLNTWDDLVDALQTINPANILGALGAGNIAEAIQEFLDHLVGGLVGQHGTGASLPDLFNTILQVSSNAAQGAFAWLLAGVSTNKPVDKGLLPSGDANYPYSNANAWLPVTQNACLAITYRAGKSEPLGAIGWLGKGSTNITAVYVNVRKIDKATGARNLVHHSPNLVSLLPAGDDTVGWVYYQIDDADIIPREITDEFEIEPVIVGTGTHYIRGYDEEDDIPDHPYANVKSVAAVRDETSNPNSPAASIAKSAVVKSSKVPWIELAVDTGSGADHYDPQKIYLGTNPTTIAKPRWANAFDLVGVGGAGGGRQASLAQFGEGGWPGQFNAGSFYEGEDFEPDEDVIIEFNPGAPGTGGAGVGGKGGDTLFTFGGEERLRCVGGAGGDSLGLIGKPTGRGYPEPLEYNGQTYLAGGHQKVPSGGGIAPGGAGNGGDRFFNHGGPGALGGGWVYFYKRDVTTPPPDPIDTTPPTPPETIVVGKTYSKITVRAEGGTDE</sequence>
<organism evidence="3 4">
    <name type="scientific">Mycobacterium phage Superphikiman</name>
    <dbReference type="NCBI Taxonomy" id="2041551"/>
    <lineage>
        <taxon>Viruses</taxon>
        <taxon>Duplodnaviria</taxon>
        <taxon>Heunggongvirae</taxon>
        <taxon>Uroviricota</taxon>
        <taxon>Caudoviricetes</taxon>
        <taxon>Omegavirus</taxon>
        <taxon>Omegavirus courthouse</taxon>
    </lineage>
</organism>
<dbReference type="Gene3D" id="2.60.120.260">
    <property type="entry name" value="Galactose-binding domain-like"/>
    <property type="match status" value="1"/>
</dbReference>
<evidence type="ECO:0000313" key="4">
    <source>
        <dbReference type="Proteomes" id="UP000240916"/>
    </source>
</evidence>
<protein>
    <submittedName>
        <fullName evidence="3">Minor tail protein</fullName>
    </submittedName>
</protein>
<dbReference type="InterPro" id="IPR049304">
    <property type="entry name" value="Gly_rich_dom"/>
</dbReference>
<name>A0A2D2W498_9CAUD</name>
<accession>A0A2D2W498</accession>
<gene>
    <name evidence="3" type="ORF">SEA_SUPERPHIKIMAN_36</name>
</gene>
<reference evidence="3 4" key="1">
    <citation type="submission" date="2017-09" db="EMBL/GenBank/DDBJ databases">
        <authorList>
            <person name="Pradhan P."/>
            <person name="Aluri L.S."/>
            <person name="Anandarajan D."/>
            <person name="Beiriger J.C."/>
            <person name="Bethamcharla R."/>
            <person name="Betini N."/>
            <person name="Bhatt S.D."/>
            <person name="Chengalvala S."/>
            <person name="Cox N.E."/>
            <person name="Delvadia B.P."/>
            <person name="Desai A.S."/>
            <person name="Devaney A.M."/>
            <person name="Doyle B.K."/>
            <person name="Edgerton A.O."/>
            <person name="Erlich M.C."/>
            <person name="Fitzpatrick K.C."/>
            <person name="Gajjar E.A."/>
            <person name="Ganguly A."/>
            <person name="Gill R.S."/>
            <person name="Goldman M.G."/>
            <person name="Good P.M."/>
            <person name="Gupta N."/>
            <person name="Haddad L.M."/>
            <person name="Han E.J."/>
            <person name="Jain S."/>
            <person name="Jiang A."/>
            <person name="Jurgielewicz A.D."/>
            <person name="Kainth D.K."/>
            <person name="Karam J.M."/>
            <person name="Kodavatiganti M."/>
            <person name="Kriete S.J."/>
            <person name="MacDonald C.E."/>
            <person name="Maret J.P."/>
            <person name="Mathew A.E."/>
            <person name="Nako S."/>
            <person name="Natrajan M."/>
            <person name="Nishu N.M."/>
            <person name="Parikh A."/>
            <person name="Patel N."/>
            <person name="Patel P.D."/>
            <person name="Patel S."/>
            <person name="Patra K."/>
            <person name="Pumpuckdee D."/>
            <person name="Rai K."/>
            <person name="Ramanathan A."/>
            <person name="Sarkar A."/>
            <person name="Schaffer B.L."/>
            <person name="Shah P."/>
            <person name="Tata R.K."/>
            <person name="Tawfik A.H."/>
            <person name="Thuremella B.T."/>
            <person name="Toma J."/>
            <person name="Tran T.L."/>
            <person name="Veera S."/>
            <person name="Vemulapalli V.K."/>
            <person name="Vidas T.V."/>
            <person name="Vieira K.S."/>
            <person name="Vijayakumar G."/>
            <person name="Walor T.A."/>
            <person name="White C.R."/>
            <person name="Wong B.M."/>
            <person name="Zhao Sl."/>
            <person name="McDonald M.T."/>
            <person name="Dalia R."/>
            <person name="Little J.L."/>
            <person name="Gurney S.M.R."/>
            <person name="Bollivar D.W."/>
            <person name="Garlena R.A."/>
            <person name="Russell D.A."/>
            <person name="Pope W.H."/>
            <person name="Jacobs-Sera D."/>
            <person name="Hendrix R.W."/>
            <person name="Hatfull G.F."/>
        </authorList>
    </citation>
    <scope>NUCLEOTIDE SEQUENCE [LARGE SCALE GENOMIC DNA]</scope>
</reference>
<proteinExistence type="predicted"/>
<feature type="compositionally biased region" description="Low complexity" evidence="1">
    <location>
        <begin position="9"/>
        <end position="22"/>
    </location>
</feature>
<evidence type="ECO:0000259" key="2">
    <source>
        <dbReference type="Pfam" id="PF21722"/>
    </source>
</evidence>
<dbReference type="EMBL" id="MF919534">
    <property type="protein sequence ID" value="ATS92879.1"/>
    <property type="molecule type" value="Genomic_DNA"/>
</dbReference>
<evidence type="ECO:0000313" key="3">
    <source>
        <dbReference type="EMBL" id="ATS92879.1"/>
    </source>
</evidence>
<dbReference type="Proteomes" id="UP000240916">
    <property type="component" value="Segment"/>
</dbReference>
<feature type="domain" description="Glycine-rich" evidence="2">
    <location>
        <begin position="628"/>
        <end position="793"/>
    </location>
</feature>